<dbReference type="EMBL" id="CYZR01000006">
    <property type="protein sequence ID" value="CUO09893.1"/>
    <property type="molecule type" value="Genomic_DNA"/>
</dbReference>
<evidence type="ECO:0000256" key="1">
    <source>
        <dbReference type="ARBA" id="ARBA00009232"/>
    </source>
</evidence>
<dbReference type="PANTHER" id="PTHR10429:SF0">
    <property type="entry name" value="DNA-3-METHYLADENINE GLYCOSYLASE"/>
    <property type="match status" value="1"/>
</dbReference>
<dbReference type="Proteomes" id="UP000095488">
    <property type="component" value="Unassembled WGS sequence"/>
</dbReference>
<dbReference type="Pfam" id="PF02245">
    <property type="entry name" value="Pur_DNA_glyco"/>
    <property type="match status" value="2"/>
</dbReference>
<keyword evidence="7" id="KW-1185">Reference proteome</keyword>
<protein>
    <recommendedName>
        <fullName evidence="5">Putative 3-methyladenine DNA glycosylase</fullName>
        <ecNumber evidence="5">3.2.2.-</ecNumber>
    </recommendedName>
</protein>
<dbReference type="EC" id="3.2.2.-" evidence="5"/>
<reference evidence="6 7" key="1">
    <citation type="submission" date="2015-09" db="EMBL/GenBank/DDBJ databases">
        <authorList>
            <consortium name="Pathogen Informatics"/>
        </authorList>
    </citation>
    <scope>NUCLEOTIDE SEQUENCE [LARGE SCALE GENOMIC DNA]</scope>
    <source>
        <strain evidence="6 7">2789STDY5834858</strain>
    </source>
</reference>
<dbReference type="RefSeq" id="WP_055259828.1">
    <property type="nucleotide sequence ID" value="NZ_BCMV01000046.1"/>
</dbReference>
<evidence type="ECO:0000256" key="2">
    <source>
        <dbReference type="ARBA" id="ARBA00022763"/>
    </source>
</evidence>
<dbReference type="CDD" id="cd00540">
    <property type="entry name" value="AAG"/>
    <property type="match status" value="1"/>
</dbReference>
<evidence type="ECO:0000256" key="5">
    <source>
        <dbReference type="HAMAP-Rule" id="MF_00527"/>
    </source>
</evidence>
<evidence type="ECO:0000313" key="6">
    <source>
        <dbReference type="EMBL" id="CUO09893.1"/>
    </source>
</evidence>
<keyword evidence="2 5" id="KW-0227">DNA damage</keyword>
<proteinExistence type="inferred from homology"/>
<dbReference type="NCBIfam" id="TIGR00567">
    <property type="entry name" value="3mg"/>
    <property type="match status" value="1"/>
</dbReference>
<keyword evidence="4 5" id="KW-0234">DNA repair</keyword>
<evidence type="ECO:0000256" key="3">
    <source>
        <dbReference type="ARBA" id="ARBA00022801"/>
    </source>
</evidence>
<dbReference type="HAMAP" id="MF_00527">
    <property type="entry name" value="3MGH"/>
    <property type="match status" value="1"/>
</dbReference>
<evidence type="ECO:0000313" key="7">
    <source>
        <dbReference type="Proteomes" id="UP000095488"/>
    </source>
</evidence>
<keyword evidence="3 5" id="KW-0378">Hydrolase</keyword>
<dbReference type="PANTHER" id="PTHR10429">
    <property type="entry name" value="DNA-3-METHYLADENINE GLYCOSYLASE"/>
    <property type="match status" value="1"/>
</dbReference>
<organism evidence="6 7">
    <name type="scientific">Sarcina ventriculi</name>
    <name type="common">Clostridium ventriculi</name>
    <dbReference type="NCBI Taxonomy" id="1267"/>
    <lineage>
        <taxon>Bacteria</taxon>
        <taxon>Bacillati</taxon>
        <taxon>Bacillota</taxon>
        <taxon>Clostridia</taxon>
        <taxon>Eubacteriales</taxon>
        <taxon>Clostridiaceae</taxon>
        <taxon>Sarcina</taxon>
    </lineage>
</organism>
<comment type="caution">
    <text evidence="6">The sequence shown here is derived from an EMBL/GenBank/DDBJ whole genome shotgun (WGS) entry which is preliminary data.</text>
</comment>
<sequence length="180" mass="20509">MSKPKKLNEDFYNDSAVNLAPKLLGKLLCRRVDGEIKKIRITETEAYYGEQDTACHAHKGKTERTKIMYRNGGVAYIYLCYGIHYMLNIVTGVEGFPEAVLIRGVEGLIGPGRLTKALKIDKTLNGEDLVSSELLWIEDDGYIPNYDATPRVGINYATEEYKNIQWRFIVNNSQNKHQYV</sequence>
<dbReference type="SUPFAM" id="SSF50486">
    <property type="entry name" value="FMT C-terminal domain-like"/>
    <property type="match status" value="1"/>
</dbReference>
<evidence type="ECO:0000256" key="4">
    <source>
        <dbReference type="ARBA" id="ARBA00023204"/>
    </source>
</evidence>
<comment type="similarity">
    <text evidence="1 5">Belongs to the DNA glycosylase MPG family.</text>
</comment>
<dbReference type="InterPro" id="IPR036995">
    <property type="entry name" value="MPG_sf"/>
</dbReference>
<dbReference type="InterPro" id="IPR011034">
    <property type="entry name" value="Formyl_transferase-like_C_sf"/>
</dbReference>
<name>A0ABM9USL8_SARVE</name>
<accession>A0ABM9USL8</accession>
<gene>
    <name evidence="6" type="ORF">ERS852473_01895</name>
</gene>
<dbReference type="InterPro" id="IPR003180">
    <property type="entry name" value="MPG"/>
</dbReference>
<dbReference type="Gene3D" id="3.10.300.10">
    <property type="entry name" value="Methylpurine-DNA glycosylase (MPG)"/>
    <property type="match status" value="2"/>
</dbReference>